<proteinExistence type="predicted"/>
<evidence type="ECO:0000313" key="2">
    <source>
        <dbReference type="Proteomes" id="UP000010959"/>
    </source>
</evidence>
<sequence>MIAAILREVRPSSSVLAMGICLIVFGAVTNSQTPLSYNFSSVLEA</sequence>
<dbReference type="AlphaFoldDB" id="L7CJU4"/>
<accession>L7CJU4</accession>
<gene>
    <name evidence="1" type="ORF">RBSWK_02730</name>
</gene>
<organism evidence="1 2">
    <name type="scientific">Rhodopirellula baltica SWK14</name>
    <dbReference type="NCBI Taxonomy" id="993516"/>
    <lineage>
        <taxon>Bacteria</taxon>
        <taxon>Pseudomonadati</taxon>
        <taxon>Planctomycetota</taxon>
        <taxon>Planctomycetia</taxon>
        <taxon>Pirellulales</taxon>
        <taxon>Pirellulaceae</taxon>
        <taxon>Rhodopirellula</taxon>
    </lineage>
</organism>
<dbReference type="Proteomes" id="UP000010959">
    <property type="component" value="Unassembled WGS sequence"/>
</dbReference>
<evidence type="ECO:0000313" key="1">
    <source>
        <dbReference type="EMBL" id="ELP33336.1"/>
    </source>
</evidence>
<name>L7CJU4_RHOBT</name>
<reference evidence="1 2" key="1">
    <citation type="journal article" date="2013" name="Mar. Genomics">
        <title>Expression of sulfatases in Rhodopirellula baltica and the diversity of sulfatases in the genus Rhodopirellula.</title>
        <authorList>
            <person name="Wegner C.E."/>
            <person name="Richter-Heitmann T."/>
            <person name="Klindworth A."/>
            <person name="Klockow C."/>
            <person name="Richter M."/>
            <person name="Achstetter T."/>
            <person name="Glockner F.O."/>
            <person name="Harder J."/>
        </authorList>
    </citation>
    <scope>NUCLEOTIDE SEQUENCE [LARGE SCALE GENOMIC DNA]</scope>
    <source>
        <strain evidence="1 2">SWK14</strain>
    </source>
</reference>
<protein>
    <submittedName>
        <fullName evidence="1">Uncharacterized protein</fullName>
    </submittedName>
</protein>
<dbReference type="EMBL" id="AMWG01000065">
    <property type="protein sequence ID" value="ELP33336.1"/>
    <property type="molecule type" value="Genomic_DNA"/>
</dbReference>
<comment type="caution">
    <text evidence="1">The sequence shown here is derived from an EMBL/GenBank/DDBJ whole genome shotgun (WGS) entry which is preliminary data.</text>
</comment>
<dbReference type="PATRIC" id="fig|993516.3.peg.2904"/>